<feature type="coiled-coil region" evidence="3">
    <location>
        <begin position="28"/>
        <end position="55"/>
    </location>
</feature>
<dbReference type="CDD" id="cd00590">
    <property type="entry name" value="RRM_SF"/>
    <property type="match status" value="1"/>
</dbReference>
<feature type="compositionally biased region" description="Low complexity" evidence="4">
    <location>
        <begin position="323"/>
        <end position="359"/>
    </location>
</feature>
<dbReference type="PANTHER" id="PTHR48038:SF2">
    <property type="entry name" value="OS02G0536400 PROTEIN"/>
    <property type="match status" value="1"/>
</dbReference>
<evidence type="ECO:0000259" key="5">
    <source>
        <dbReference type="PROSITE" id="PS50102"/>
    </source>
</evidence>
<feature type="compositionally biased region" description="Basic and acidic residues" evidence="4">
    <location>
        <begin position="179"/>
        <end position="193"/>
    </location>
</feature>
<dbReference type="SUPFAM" id="SSF57756">
    <property type="entry name" value="Retrovirus zinc finger-like domains"/>
    <property type="match status" value="1"/>
</dbReference>
<keyword evidence="1" id="KW-0863">Zinc-finger</keyword>
<feature type="region of interest" description="Disordered" evidence="4">
    <location>
        <begin position="141"/>
        <end position="206"/>
    </location>
</feature>
<keyword evidence="8" id="KW-1185">Reference proteome</keyword>
<feature type="compositionally biased region" description="Basic residues" evidence="4">
    <location>
        <begin position="291"/>
        <end position="301"/>
    </location>
</feature>
<dbReference type="SMART" id="SM00343">
    <property type="entry name" value="ZnF_C2HC"/>
    <property type="match status" value="1"/>
</dbReference>
<feature type="domain" description="RRM" evidence="5">
    <location>
        <begin position="69"/>
        <end position="141"/>
    </location>
</feature>
<dbReference type="SUPFAM" id="SSF54928">
    <property type="entry name" value="RNA-binding domain, RBD"/>
    <property type="match status" value="1"/>
</dbReference>
<keyword evidence="1" id="KW-0479">Metal-binding</keyword>
<evidence type="ECO:0000313" key="7">
    <source>
        <dbReference type="EMBL" id="EAS03831.2"/>
    </source>
</evidence>
<dbReference type="InterPro" id="IPR035979">
    <property type="entry name" value="RBD_domain_sf"/>
</dbReference>
<evidence type="ECO:0000256" key="4">
    <source>
        <dbReference type="SAM" id="MobiDB-lite"/>
    </source>
</evidence>
<feature type="compositionally biased region" description="Basic and acidic residues" evidence="4">
    <location>
        <begin position="250"/>
        <end position="290"/>
    </location>
</feature>
<dbReference type="InterPro" id="IPR000504">
    <property type="entry name" value="RRM_dom"/>
</dbReference>
<dbReference type="PANTHER" id="PTHR48038">
    <property type="entry name" value="RIBONUCLEOPROTEIN RB97D"/>
    <property type="match status" value="1"/>
</dbReference>
<dbReference type="Gene3D" id="4.10.60.10">
    <property type="entry name" value="Zinc finger, CCHC-type"/>
    <property type="match status" value="1"/>
</dbReference>
<dbReference type="GO" id="GO:0008270">
    <property type="term" value="F:zinc ion binding"/>
    <property type="evidence" value="ECO:0007669"/>
    <property type="project" value="UniProtKB-KW"/>
</dbReference>
<evidence type="ECO:0000259" key="6">
    <source>
        <dbReference type="PROSITE" id="PS50158"/>
    </source>
</evidence>
<reference evidence="8" key="1">
    <citation type="journal article" date="2006" name="PLoS Biol.">
        <title>Macronuclear genome sequence of the ciliate Tetrahymena thermophila, a model eukaryote.</title>
        <authorList>
            <person name="Eisen J.A."/>
            <person name="Coyne R.S."/>
            <person name="Wu M."/>
            <person name="Wu D."/>
            <person name="Thiagarajan M."/>
            <person name="Wortman J.R."/>
            <person name="Badger J.H."/>
            <person name="Ren Q."/>
            <person name="Amedeo P."/>
            <person name="Jones K.M."/>
            <person name="Tallon L.J."/>
            <person name="Delcher A.L."/>
            <person name="Salzberg S.L."/>
            <person name="Silva J.C."/>
            <person name="Haas B.J."/>
            <person name="Majoros W.H."/>
            <person name="Farzad M."/>
            <person name="Carlton J.M."/>
            <person name="Smith R.K. Jr."/>
            <person name="Garg J."/>
            <person name="Pearlman R.E."/>
            <person name="Karrer K.M."/>
            <person name="Sun L."/>
            <person name="Manning G."/>
            <person name="Elde N.C."/>
            <person name="Turkewitz A.P."/>
            <person name="Asai D.J."/>
            <person name="Wilkes D.E."/>
            <person name="Wang Y."/>
            <person name="Cai H."/>
            <person name="Collins K."/>
            <person name="Stewart B.A."/>
            <person name="Lee S.R."/>
            <person name="Wilamowska K."/>
            <person name="Weinberg Z."/>
            <person name="Ruzzo W.L."/>
            <person name="Wloga D."/>
            <person name="Gaertig J."/>
            <person name="Frankel J."/>
            <person name="Tsao C.-C."/>
            <person name="Gorovsky M.A."/>
            <person name="Keeling P.J."/>
            <person name="Waller R.F."/>
            <person name="Patron N.J."/>
            <person name="Cherry J.M."/>
            <person name="Stover N.A."/>
            <person name="Krieger C.J."/>
            <person name="del Toro C."/>
            <person name="Ryder H.F."/>
            <person name="Williamson S.C."/>
            <person name="Barbeau R.A."/>
            <person name="Hamilton E.P."/>
            <person name="Orias E."/>
        </authorList>
    </citation>
    <scope>NUCLEOTIDE SEQUENCE [LARGE SCALE GENOMIC DNA]</scope>
    <source>
        <strain evidence="8">SB210</strain>
    </source>
</reference>
<gene>
    <name evidence="7" type="ORF">TTHERM_00658750</name>
</gene>
<feature type="region of interest" description="Disordered" evidence="4">
    <location>
        <begin position="218"/>
        <end position="368"/>
    </location>
</feature>
<dbReference type="Pfam" id="PF00098">
    <property type="entry name" value="zf-CCHC"/>
    <property type="match status" value="1"/>
</dbReference>
<evidence type="ECO:0000256" key="1">
    <source>
        <dbReference type="PROSITE-ProRule" id="PRU00047"/>
    </source>
</evidence>
<accession>I7LX62</accession>
<dbReference type="eggNOG" id="ENOG502RW85">
    <property type="taxonomic scope" value="Eukaryota"/>
</dbReference>
<organism evidence="7 8">
    <name type="scientific">Tetrahymena thermophila (strain SB210)</name>
    <dbReference type="NCBI Taxonomy" id="312017"/>
    <lineage>
        <taxon>Eukaryota</taxon>
        <taxon>Sar</taxon>
        <taxon>Alveolata</taxon>
        <taxon>Ciliophora</taxon>
        <taxon>Intramacronucleata</taxon>
        <taxon>Oligohymenophorea</taxon>
        <taxon>Hymenostomatida</taxon>
        <taxon>Tetrahymenina</taxon>
        <taxon>Tetrahymenidae</taxon>
        <taxon>Tetrahymena</taxon>
    </lineage>
</organism>
<dbReference type="GeneID" id="7833731"/>
<feature type="compositionally biased region" description="Basic and acidic residues" evidence="4">
    <location>
        <begin position="141"/>
        <end position="156"/>
    </location>
</feature>
<dbReference type="SMART" id="SM00360">
    <property type="entry name" value="RRM"/>
    <property type="match status" value="1"/>
</dbReference>
<evidence type="ECO:0000313" key="8">
    <source>
        <dbReference type="Proteomes" id="UP000009168"/>
    </source>
</evidence>
<name>I7LX62_TETTS</name>
<dbReference type="AlphaFoldDB" id="I7LX62"/>
<dbReference type="EMBL" id="GG662471">
    <property type="protein sequence ID" value="EAS03831.2"/>
    <property type="molecule type" value="Genomic_DNA"/>
</dbReference>
<dbReference type="GO" id="GO:0003723">
    <property type="term" value="F:RNA binding"/>
    <property type="evidence" value="ECO:0007669"/>
    <property type="project" value="UniProtKB-UniRule"/>
</dbReference>
<feature type="compositionally biased region" description="Low complexity" evidence="4">
    <location>
        <begin position="302"/>
        <end position="312"/>
    </location>
</feature>
<keyword evidence="3" id="KW-0175">Coiled coil</keyword>
<dbReference type="PROSITE" id="PS50158">
    <property type="entry name" value="ZF_CCHC"/>
    <property type="match status" value="1"/>
</dbReference>
<dbReference type="RefSeq" id="XP_001024076.2">
    <property type="nucleotide sequence ID" value="XM_001024076.3"/>
</dbReference>
<sequence>MSFSIKSNQIDKQIDRQKSRSNKVIYIYKTINQRKESHKKNNNKLEEINKQILKKQQLHQIQKMSRPQTKLYVAKFGNNVGRKEIEETFGKYGDIYSCKVNDREGYATVSYKYQDQADKAISKLNGSDVLGGSLLVEHTLKKSRDDDHSRYPRDSRYGNSSYRDQNGYRGGPQSSSRYGGDRGRSSGDRDSYRRGTSGPPRTDKEKYMKEGLCFTCKGQGHISKNCPEARNGGSGRDRRDSRGGRVNGFRPDRERRPYRERSRSNDRSKGKSRRDNSRSRSPHDKYADKDRKRRSRKHSRKSSSSSSHSGRSNSRKDRKRSESSSSQSSRSNSNSSRSNSASVNKQQNGDMKMNGNMNDQIKDMNVSQ</sequence>
<dbReference type="PROSITE" id="PS50102">
    <property type="entry name" value="RRM"/>
    <property type="match status" value="1"/>
</dbReference>
<dbReference type="Pfam" id="PF00076">
    <property type="entry name" value="RRM_1"/>
    <property type="match status" value="1"/>
</dbReference>
<dbReference type="InParanoid" id="I7LX62"/>
<evidence type="ECO:0000256" key="3">
    <source>
        <dbReference type="SAM" id="Coils"/>
    </source>
</evidence>
<protein>
    <submittedName>
        <fullName evidence="7">RNA recognition motif protein</fullName>
    </submittedName>
</protein>
<dbReference type="InterPro" id="IPR001878">
    <property type="entry name" value="Znf_CCHC"/>
</dbReference>
<evidence type="ECO:0000256" key="2">
    <source>
        <dbReference type="PROSITE-ProRule" id="PRU00176"/>
    </source>
</evidence>
<dbReference type="STRING" id="312017.I7LX62"/>
<proteinExistence type="predicted"/>
<feature type="domain" description="CCHC-type" evidence="6">
    <location>
        <begin position="213"/>
        <end position="228"/>
    </location>
</feature>
<dbReference type="InterPro" id="IPR036875">
    <property type="entry name" value="Znf_CCHC_sf"/>
</dbReference>
<dbReference type="Proteomes" id="UP000009168">
    <property type="component" value="Unassembled WGS sequence"/>
</dbReference>
<keyword evidence="1" id="KW-0862">Zinc</keyword>
<dbReference type="InterPro" id="IPR012677">
    <property type="entry name" value="Nucleotide-bd_a/b_plait_sf"/>
</dbReference>
<keyword evidence="2" id="KW-0694">RNA-binding</keyword>
<dbReference type="Gene3D" id="3.30.70.330">
    <property type="match status" value="1"/>
</dbReference>
<dbReference type="KEGG" id="tet:TTHERM_00658750"/>
<dbReference type="OrthoDB" id="311264at2759"/>